<name>A0ABS8SWA4_DATST</name>
<proteinExistence type="predicted"/>
<evidence type="ECO:0000313" key="1">
    <source>
        <dbReference type="EMBL" id="MCD7463325.1"/>
    </source>
</evidence>
<comment type="caution">
    <text evidence="1">The sequence shown here is derived from an EMBL/GenBank/DDBJ whole genome shotgun (WGS) entry which is preliminary data.</text>
</comment>
<keyword evidence="2" id="KW-1185">Reference proteome</keyword>
<reference evidence="1 2" key="1">
    <citation type="journal article" date="2021" name="BMC Genomics">
        <title>Datura genome reveals duplications of psychoactive alkaloid biosynthetic genes and high mutation rate following tissue culture.</title>
        <authorList>
            <person name="Rajewski A."/>
            <person name="Carter-House D."/>
            <person name="Stajich J."/>
            <person name="Litt A."/>
        </authorList>
    </citation>
    <scope>NUCLEOTIDE SEQUENCE [LARGE SCALE GENOMIC DNA]</scope>
    <source>
        <strain evidence="1">AR-01</strain>
    </source>
</reference>
<gene>
    <name evidence="1" type="ORF">HAX54_050353</name>
</gene>
<protein>
    <submittedName>
        <fullName evidence="1">Uncharacterized protein</fullName>
    </submittedName>
</protein>
<sequence length="113" mass="12938">MNGAVDAAKKLRAEKEFLDQHFDNRHSNLLGVGQGDGDGFSRIRCMWALHCDLVMEFKSKTKCNPAATCKIVIYVRVLRTNVFLLIRIHQQLRLHGYDFSVLGFEVINSCFHL</sequence>
<accession>A0ABS8SWA4</accession>
<dbReference type="EMBL" id="JACEIK010000878">
    <property type="protein sequence ID" value="MCD7463325.1"/>
    <property type="molecule type" value="Genomic_DNA"/>
</dbReference>
<evidence type="ECO:0000313" key="2">
    <source>
        <dbReference type="Proteomes" id="UP000823775"/>
    </source>
</evidence>
<organism evidence="1 2">
    <name type="scientific">Datura stramonium</name>
    <name type="common">Jimsonweed</name>
    <name type="synonym">Common thornapple</name>
    <dbReference type="NCBI Taxonomy" id="4076"/>
    <lineage>
        <taxon>Eukaryota</taxon>
        <taxon>Viridiplantae</taxon>
        <taxon>Streptophyta</taxon>
        <taxon>Embryophyta</taxon>
        <taxon>Tracheophyta</taxon>
        <taxon>Spermatophyta</taxon>
        <taxon>Magnoliopsida</taxon>
        <taxon>eudicotyledons</taxon>
        <taxon>Gunneridae</taxon>
        <taxon>Pentapetalae</taxon>
        <taxon>asterids</taxon>
        <taxon>lamiids</taxon>
        <taxon>Solanales</taxon>
        <taxon>Solanaceae</taxon>
        <taxon>Solanoideae</taxon>
        <taxon>Datureae</taxon>
        <taxon>Datura</taxon>
    </lineage>
</organism>
<dbReference type="Proteomes" id="UP000823775">
    <property type="component" value="Unassembled WGS sequence"/>
</dbReference>